<accession>A0A7Y4MTN4</accession>
<gene>
    <name evidence="2" type="ORF">HNV28_29070</name>
</gene>
<evidence type="ECO:0000259" key="1">
    <source>
        <dbReference type="PROSITE" id="PS50943"/>
    </source>
</evidence>
<comment type="caution">
    <text evidence="2">The sequence shown here is derived from an EMBL/GenBank/DDBJ whole genome shotgun (WGS) entry which is preliminary data.</text>
</comment>
<dbReference type="InterPro" id="IPR001387">
    <property type="entry name" value="Cro/C1-type_HTH"/>
</dbReference>
<evidence type="ECO:0000313" key="3">
    <source>
        <dbReference type="Proteomes" id="UP000533080"/>
    </source>
</evidence>
<dbReference type="Pfam" id="PF01381">
    <property type="entry name" value="HTH_3"/>
    <property type="match status" value="1"/>
</dbReference>
<dbReference type="GO" id="GO:0003677">
    <property type="term" value="F:DNA binding"/>
    <property type="evidence" value="ECO:0007669"/>
    <property type="project" value="InterPro"/>
</dbReference>
<feature type="domain" description="HTH cro/C1-type" evidence="1">
    <location>
        <begin position="1"/>
        <end position="55"/>
    </location>
</feature>
<protein>
    <submittedName>
        <fullName evidence="2">Helix-turn-helix transcriptional regulator</fullName>
    </submittedName>
</protein>
<dbReference type="AlphaFoldDB" id="A0A7Y4MTN4"/>
<dbReference type="Proteomes" id="UP000533080">
    <property type="component" value="Unassembled WGS sequence"/>
</dbReference>
<dbReference type="PROSITE" id="PS50943">
    <property type="entry name" value="HTH_CROC1"/>
    <property type="match status" value="1"/>
</dbReference>
<dbReference type="CDD" id="cd00093">
    <property type="entry name" value="HTH_XRE"/>
    <property type="match status" value="1"/>
</dbReference>
<proteinExistence type="predicted"/>
<dbReference type="Gene3D" id="1.10.260.40">
    <property type="entry name" value="lambda repressor-like DNA-binding domains"/>
    <property type="match status" value="1"/>
</dbReference>
<dbReference type="SMART" id="SM00530">
    <property type="entry name" value="HTH_XRE"/>
    <property type="match status" value="1"/>
</dbReference>
<sequence length="68" mass="7986">MRRLREQQGWTQEEAAHRCSMTTRLYQRVEGEEANVTFTSLARLCAGFDVDVVRLFKPAKEEKLQKQN</sequence>
<name>A0A7Y4MTN4_MYXXA</name>
<dbReference type="SUPFAM" id="SSF47413">
    <property type="entry name" value="lambda repressor-like DNA-binding domains"/>
    <property type="match status" value="1"/>
</dbReference>
<organism evidence="2 3">
    <name type="scientific">Myxococcus xanthus</name>
    <dbReference type="NCBI Taxonomy" id="34"/>
    <lineage>
        <taxon>Bacteria</taxon>
        <taxon>Pseudomonadati</taxon>
        <taxon>Myxococcota</taxon>
        <taxon>Myxococcia</taxon>
        <taxon>Myxococcales</taxon>
        <taxon>Cystobacterineae</taxon>
        <taxon>Myxococcaceae</taxon>
        <taxon>Myxococcus</taxon>
    </lineage>
</organism>
<dbReference type="EMBL" id="JABFNT010000123">
    <property type="protein sequence ID" value="NOJ82331.1"/>
    <property type="molecule type" value="Genomic_DNA"/>
</dbReference>
<evidence type="ECO:0000313" key="2">
    <source>
        <dbReference type="EMBL" id="NOJ82331.1"/>
    </source>
</evidence>
<reference evidence="2 3" key="1">
    <citation type="submission" date="2020-05" db="EMBL/GenBank/DDBJ databases">
        <authorList>
            <person name="Whitworth D."/>
        </authorList>
    </citation>
    <scope>NUCLEOTIDE SEQUENCE [LARGE SCALE GENOMIC DNA]</scope>
    <source>
        <strain evidence="2 3">AM005</strain>
    </source>
</reference>
<dbReference type="InterPro" id="IPR010982">
    <property type="entry name" value="Lambda_DNA-bd_dom_sf"/>
</dbReference>